<dbReference type="InterPro" id="IPR001751">
    <property type="entry name" value="S100/CaBP7/8-like_CS"/>
</dbReference>
<accession>A0A820UND6</accession>
<dbReference type="AlphaFoldDB" id="A0A820UND6"/>
<dbReference type="Proteomes" id="UP000663869">
    <property type="component" value="Unassembled WGS sequence"/>
</dbReference>
<feature type="domain" description="EF-hand" evidence="3">
    <location>
        <begin position="44"/>
        <end position="79"/>
    </location>
</feature>
<dbReference type="PANTHER" id="PTHR23048:SF0">
    <property type="entry name" value="CALMODULIN LIKE 3"/>
    <property type="match status" value="1"/>
</dbReference>
<gene>
    <name evidence="5" type="ORF">FME351_LOCUS22580</name>
    <name evidence="4" type="ORF">TIS948_LOCUS26744</name>
    <name evidence="7" type="ORF">TSG867_LOCUS20065</name>
    <name evidence="6" type="ORF">UJA718_LOCUS23860</name>
</gene>
<keyword evidence="1" id="KW-0677">Repeat</keyword>
<dbReference type="InterPro" id="IPR050230">
    <property type="entry name" value="CALM/Myosin/TropC-like"/>
</dbReference>
<dbReference type="Proteomes" id="UP000663862">
    <property type="component" value="Unassembled WGS sequence"/>
</dbReference>
<evidence type="ECO:0000313" key="9">
    <source>
        <dbReference type="Proteomes" id="UP000663873"/>
    </source>
</evidence>
<dbReference type="GO" id="GO:0005509">
    <property type="term" value="F:calcium ion binding"/>
    <property type="evidence" value="ECO:0007669"/>
    <property type="project" value="InterPro"/>
</dbReference>
<reference evidence="7" key="1">
    <citation type="submission" date="2021-02" db="EMBL/GenBank/DDBJ databases">
        <authorList>
            <person name="Nowell W R."/>
        </authorList>
    </citation>
    <scope>NUCLEOTIDE SEQUENCE</scope>
</reference>
<evidence type="ECO:0000259" key="3">
    <source>
        <dbReference type="PROSITE" id="PS50222"/>
    </source>
</evidence>
<dbReference type="Proteomes" id="UP000663825">
    <property type="component" value="Unassembled WGS sequence"/>
</dbReference>
<keyword evidence="2" id="KW-0106">Calcium</keyword>
<dbReference type="Proteomes" id="UP000663873">
    <property type="component" value="Unassembled WGS sequence"/>
</dbReference>
<sequence>MATSLTAAQRQELQDAFNIFDSDKSGQISEKELGNVLKALNIKLNDSQLKTLVVAMDTDKSGQIGFEEFCRVMSESFFKKHSEQELRAAFRQFDQDNSGYIQAGELESIMAKMGKRFKKSEIDALLQSLDKDGDAKISFDEFVKLF</sequence>
<protein>
    <recommendedName>
        <fullName evidence="3">EF-hand domain-containing protein</fullName>
    </recommendedName>
</protein>
<dbReference type="PROSITE" id="PS00018">
    <property type="entry name" value="EF_HAND_1"/>
    <property type="match status" value="3"/>
</dbReference>
<dbReference type="EMBL" id="CAJOBQ010001445">
    <property type="protein sequence ID" value="CAF4487859.1"/>
    <property type="molecule type" value="Genomic_DNA"/>
</dbReference>
<dbReference type="InterPro" id="IPR002048">
    <property type="entry name" value="EF_hand_dom"/>
</dbReference>
<feature type="domain" description="EF-hand" evidence="3">
    <location>
        <begin position="117"/>
        <end position="146"/>
    </location>
</feature>
<dbReference type="SUPFAM" id="SSF47473">
    <property type="entry name" value="EF-hand"/>
    <property type="match status" value="1"/>
</dbReference>
<evidence type="ECO:0000313" key="7">
    <source>
        <dbReference type="EMBL" id="CAF4487859.1"/>
    </source>
</evidence>
<dbReference type="PROSITE" id="PS00303">
    <property type="entry name" value="S100_CABP"/>
    <property type="match status" value="1"/>
</dbReference>
<evidence type="ECO:0000313" key="8">
    <source>
        <dbReference type="Proteomes" id="UP000663862"/>
    </source>
</evidence>
<evidence type="ECO:0000313" key="5">
    <source>
        <dbReference type="EMBL" id="CAF3613812.1"/>
    </source>
</evidence>
<keyword evidence="9" id="KW-1185">Reference proteome</keyword>
<evidence type="ECO:0000313" key="4">
    <source>
        <dbReference type="EMBL" id="CAF3389962.1"/>
    </source>
</evidence>
<dbReference type="InterPro" id="IPR011992">
    <property type="entry name" value="EF-hand-dom_pair"/>
</dbReference>
<dbReference type="Pfam" id="PF13499">
    <property type="entry name" value="EF-hand_7"/>
    <property type="match status" value="2"/>
</dbReference>
<dbReference type="EMBL" id="CAJNXB010004729">
    <property type="protein sequence ID" value="CAF3389962.1"/>
    <property type="molecule type" value="Genomic_DNA"/>
</dbReference>
<comment type="caution">
    <text evidence="7">The sequence shown here is derived from an EMBL/GenBank/DDBJ whole genome shotgun (WGS) entry which is preliminary data.</text>
</comment>
<evidence type="ECO:0000256" key="1">
    <source>
        <dbReference type="ARBA" id="ARBA00022737"/>
    </source>
</evidence>
<dbReference type="PANTHER" id="PTHR23048">
    <property type="entry name" value="MYOSIN LIGHT CHAIN 1, 3"/>
    <property type="match status" value="1"/>
</dbReference>
<feature type="domain" description="EF-hand" evidence="3">
    <location>
        <begin position="8"/>
        <end position="43"/>
    </location>
</feature>
<dbReference type="GO" id="GO:0016460">
    <property type="term" value="C:myosin II complex"/>
    <property type="evidence" value="ECO:0007669"/>
    <property type="project" value="TreeGrafter"/>
</dbReference>
<evidence type="ECO:0000313" key="6">
    <source>
        <dbReference type="EMBL" id="CAF4466037.1"/>
    </source>
</evidence>
<dbReference type="OrthoDB" id="26525at2759"/>
<dbReference type="PROSITE" id="PS50222">
    <property type="entry name" value="EF_HAND_2"/>
    <property type="match status" value="4"/>
</dbReference>
<dbReference type="FunFam" id="1.10.238.10:FF:000001">
    <property type="entry name" value="Calmodulin 1"/>
    <property type="match status" value="1"/>
</dbReference>
<dbReference type="EMBL" id="CAJOBP010005313">
    <property type="protein sequence ID" value="CAF4466037.1"/>
    <property type="molecule type" value="Genomic_DNA"/>
</dbReference>
<name>A0A820UND6_9BILA</name>
<dbReference type="SMART" id="SM00054">
    <property type="entry name" value="EFh"/>
    <property type="match status" value="4"/>
</dbReference>
<dbReference type="Gene3D" id="1.10.238.10">
    <property type="entry name" value="EF-hand"/>
    <property type="match status" value="2"/>
</dbReference>
<proteinExistence type="predicted"/>
<evidence type="ECO:0000256" key="2">
    <source>
        <dbReference type="ARBA" id="ARBA00022837"/>
    </source>
</evidence>
<organism evidence="7 8">
    <name type="scientific">Rotaria socialis</name>
    <dbReference type="NCBI Taxonomy" id="392032"/>
    <lineage>
        <taxon>Eukaryota</taxon>
        <taxon>Metazoa</taxon>
        <taxon>Spiralia</taxon>
        <taxon>Gnathifera</taxon>
        <taxon>Rotifera</taxon>
        <taxon>Eurotatoria</taxon>
        <taxon>Bdelloidea</taxon>
        <taxon>Philodinida</taxon>
        <taxon>Philodinidae</taxon>
        <taxon>Rotaria</taxon>
    </lineage>
</organism>
<dbReference type="EMBL" id="CAJNYU010002951">
    <property type="protein sequence ID" value="CAF3613812.1"/>
    <property type="molecule type" value="Genomic_DNA"/>
</dbReference>
<feature type="domain" description="EF-hand" evidence="3">
    <location>
        <begin position="81"/>
        <end position="116"/>
    </location>
</feature>
<dbReference type="InterPro" id="IPR018247">
    <property type="entry name" value="EF_Hand_1_Ca_BS"/>
</dbReference>